<sequence length="401" mass="45871">MSGYQFIHVEAYARRGSQQQRKERKTGSPKLQQKWSAQQIADEAARVTGACAHVSNPQPPNFLYGVSPHQAAALAAQWAEKQKDTLGRKMRADGLCLLAGVVSLPAERMNDWVDFRAATINYLHHKYGERLKSVIEHVDEEHPHLHFYAVPLDNEKFDFIHDGRRASAEMAAIGKKKGEQNNAYIEAMRRFQDEFYQKVASNFGLTRDGPKRRRLTRAQWQIEQNSAGRNAKIFAIENAARNQFEKKFDASSMLPEKEWKFFGIKEPTYTADEVVSLLSNAHKIGMKSGVAHVTSVTMNKLDSGIEEKEGQLREISRLKKELDGAKNSLRRIEEVISPEELQVKFNELNLRRENERNVALETMQNRANKYLQSFLIKHNSDEKIYSGVIRMAPQQDDTPFV</sequence>
<dbReference type="CDD" id="cd17242">
    <property type="entry name" value="MobM_relaxase"/>
    <property type="match status" value="1"/>
</dbReference>
<dbReference type="Proteomes" id="UP000510822">
    <property type="component" value="Chromosome"/>
</dbReference>
<dbReference type="AlphaFoldDB" id="A0A7D5ZN28"/>
<evidence type="ECO:0000256" key="2">
    <source>
        <dbReference type="SAM" id="MobiDB-lite"/>
    </source>
</evidence>
<name>A0A7D5ZN28_9NEIS</name>
<evidence type="ECO:0000256" key="1">
    <source>
        <dbReference type="SAM" id="Coils"/>
    </source>
</evidence>
<keyword evidence="1" id="KW-0175">Coiled coil</keyword>
<protein>
    <recommendedName>
        <fullName evidence="5">Plasmid recombination protein</fullName>
    </recommendedName>
</protein>
<gene>
    <name evidence="3" type="ORF">HZU75_16275</name>
</gene>
<reference evidence="3 4" key="1">
    <citation type="journal article" date="2016" name="Int. J. Syst. Evol. Microbiol.">
        <title>Chitinibacter fontanus sp. nov., isolated from a spring.</title>
        <authorList>
            <person name="Sheu S.Y."/>
            <person name="Li Y.S."/>
            <person name="Young C.C."/>
            <person name="Chen W.M."/>
        </authorList>
    </citation>
    <scope>NUCLEOTIDE SEQUENCE [LARGE SCALE GENOMIC DNA]</scope>
    <source>
        <strain evidence="3 4">STM-7</strain>
    </source>
</reference>
<dbReference type="EMBL" id="CP058952">
    <property type="protein sequence ID" value="QLI82950.1"/>
    <property type="molecule type" value="Genomic_DNA"/>
</dbReference>
<dbReference type="Gene3D" id="3.30.930.30">
    <property type="match status" value="1"/>
</dbReference>
<dbReference type="RefSeq" id="WP_180307023.1">
    <property type="nucleotide sequence ID" value="NZ_CP058952.1"/>
</dbReference>
<feature type="region of interest" description="Disordered" evidence="2">
    <location>
        <begin position="15"/>
        <end position="34"/>
    </location>
</feature>
<proteinExistence type="predicted"/>
<evidence type="ECO:0000313" key="3">
    <source>
        <dbReference type="EMBL" id="QLI82950.1"/>
    </source>
</evidence>
<feature type="coiled-coil region" evidence="1">
    <location>
        <begin position="305"/>
        <end position="335"/>
    </location>
</feature>
<accession>A0A7D5ZN28</accession>
<organism evidence="3 4">
    <name type="scientific">Chitinibacter fontanus</name>
    <dbReference type="NCBI Taxonomy" id="1737446"/>
    <lineage>
        <taxon>Bacteria</taxon>
        <taxon>Pseudomonadati</taxon>
        <taxon>Pseudomonadota</taxon>
        <taxon>Betaproteobacteria</taxon>
        <taxon>Neisseriales</taxon>
        <taxon>Chitinibacteraceae</taxon>
        <taxon>Chitinibacter</taxon>
    </lineage>
</organism>
<evidence type="ECO:0008006" key="5">
    <source>
        <dbReference type="Google" id="ProtNLM"/>
    </source>
</evidence>
<keyword evidence="4" id="KW-1185">Reference proteome</keyword>
<evidence type="ECO:0000313" key="4">
    <source>
        <dbReference type="Proteomes" id="UP000510822"/>
    </source>
</evidence>
<dbReference type="KEGG" id="cfon:HZU75_16275"/>